<evidence type="ECO:0000313" key="3">
    <source>
        <dbReference type="Proteomes" id="UP001066276"/>
    </source>
</evidence>
<dbReference type="Proteomes" id="UP001066276">
    <property type="component" value="Chromosome 2_1"/>
</dbReference>
<evidence type="ECO:0000313" key="2">
    <source>
        <dbReference type="EMBL" id="KAJ1199726.1"/>
    </source>
</evidence>
<dbReference type="EMBL" id="JANPWB010000003">
    <property type="protein sequence ID" value="KAJ1199726.1"/>
    <property type="molecule type" value="Genomic_DNA"/>
</dbReference>
<sequence length="105" mass="11370">MASGLGATRGRGFRSSPGPPRLHVDYLGAPAPRHCSKAALPARHCRDDFTPLGEGVRAPAALPPAARLSRLVERREKVAIKLRCQTTPPKERLLPNTLLVSFIDL</sequence>
<evidence type="ECO:0000256" key="1">
    <source>
        <dbReference type="SAM" id="MobiDB-lite"/>
    </source>
</evidence>
<organism evidence="2 3">
    <name type="scientific">Pleurodeles waltl</name>
    <name type="common">Iberian ribbed newt</name>
    <dbReference type="NCBI Taxonomy" id="8319"/>
    <lineage>
        <taxon>Eukaryota</taxon>
        <taxon>Metazoa</taxon>
        <taxon>Chordata</taxon>
        <taxon>Craniata</taxon>
        <taxon>Vertebrata</taxon>
        <taxon>Euteleostomi</taxon>
        <taxon>Amphibia</taxon>
        <taxon>Batrachia</taxon>
        <taxon>Caudata</taxon>
        <taxon>Salamandroidea</taxon>
        <taxon>Salamandridae</taxon>
        <taxon>Pleurodelinae</taxon>
        <taxon>Pleurodeles</taxon>
    </lineage>
</organism>
<protein>
    <submittedName>
        <fullName evidence="2">Uncharacterized protein</fullName>
    </submittedName>
</protein>
<keyword evidence="3" id="KW-1185">Reference proteome</keyword>
<accession>A0AAV7VFX5</accession>
<name>A0AAV7VFX5_PLEWA</name>
<proteinExistence type="predicted"/>
<gene>
    <name evidence="2" type="ORF">NDU88_003559</name>
</gene>
<feature type="region of interest" description="Disordered" evidence="1">
    <location>
        <begin position="1"/>
        <end position="21"/>
    </location>
</feature>
<dbReference type="AlphaFoldDB" id="A0AAV7VFX5"/>
<comment type="caution">
    <text evidence="2">The sequence shown here is derived from an EMBL/GenBank/DDBJ whole genome shotgun (WGS) entry which is preliminary data.</text>
</comment>
<reference evidence="2" key="1">
    <citation type="journal article" date="2022" name="bioRxiv">
        <title>Sequencing and chromosome-scale assembly of the giantPleurodeles waltlgenome.</title>
        <authorList>
            <person name="Brown T."/>
            <person name="Elewa A."/>
            <person name="Iarovenko S."/>
            <person name="Subramanian E."/>
            <person name="Araus A.J."/>
            <person name="Petzold A."/>
            <person name="Susuki M."/>
            <person name="Suzuki K.-i.T."/>
            <person name="Hayashi T."/>
            <person name="Toyoda A."/>
            <person name="Oliveira C."/>
            <person name="Osipova E."/>
            <person name="Leigh N.D."/>
            <person name="Simon A."/>
            <person name="Yun M.H."/>
        </authorList>
    </citation>
    <scope>NUCLEOTIDE SEQUENCE</scope>
    <source>
        <strain evidence="2">20211129_DDA</strain>
        <tissue evidence="2">Liver</tissue>
    </source>
</reference>